<accession>A0A1S3IUH4</accession>
<evidence type="ECO:0000313" key="4">
    <source>
        <dbReference type="RefSeq" id="XP_013401581.1"/>
    </source>
</evidence>
<dbReference type="Pfam" id="PF07647">
    <property type="entry name" value="SAM_2"/>
    <property type="match status" value="1"/>
</dbReference>
<evidence type="ECO:0000259" key="2">
    <source>
        <dbReference type="PROSITE" id="PS50105"/>
    </source>
</evidence>
<feature type="region of interest" description="Disordered" evidence="1">
    <location>
        <begin position="115"/>
        <end position="146"/>
    </location>
</feature>
<keyword evidence="3" id="KW-1185">Reference proteome</keyword>
<sequence>MSKKELPSFDELQMWSVINVADWLKEAGFEDCVNPFMDANVDGVKLSQLSEQDLLYMGKVPLAQRRKILKAVNAVAKTENKPTKGLAFRLSVSDKLSEMSESLSETVTRIGKLGNKLGIGKPAPPPKDFKPESNNNNDDTYDWDSDEWEDGMDDTEGGFEDHLDTSMYQAAVSTLSLPSVTHTLFCFHSTIFAALSPFC</sequence>
<dbReference type="InterPro" id="IPR013761">
    <property type="entry name" value="SAM/pointed_sf"/>
</dbReference>
<dbReference type="PROSITE" id="PS50105">
    <property type="entry name" value="SAM_DOMAIN"/>
    <property type="match status" value="1"/>
</dbReference>
<dbReference type="GeneID" id="106167364"/>
<evidence type="ECO:0000256" key="1">
    <source>
        <dbReference type="SAM" id="MobiDB-lite"/>
    </source>
</evidence>
<dbReference type="SUPFAM" id="SSF47769">
    <property type="entry name" value="SAM/Pointed domain"/>
    <property type="match status" value="1"/>
</dbReference>
<proteinExistence type="predicted"/>
<gene>
    <name evidence="4" type="primary">LOC106167364</name>
</gene>
<dbReference type="RefSeq" id="XP_013401581.1">
    <property type="nucleotide sequence ID" value="XM_013546127.1"/>
</dbReference>
<dbReference type="AlphaFoldDB" id="A0A1S3IUH4"/>
<protein>
    <submittedName>
        <fullName evidence="4">Uncharacterized protein LOC106167364 isoform X3</fullName>
    </submittedName>
</protein>
<dbReference type="InterPro" id="IPR001660">
    <property type="entry name" value="SAM"/>
</dbReference>
<reference evidence="4" key="1">
    <citation type="submission" date="2025-08" db="UniProtKB">
        <authorList>
            <consortium name="RefSeq"/>
        </authorList>
    </citation>
    <scope>IDENTIFICATION</scope>
    <source>
        <tissue evidence="4">Gonads</tissue>
    </source>
</reference>
<dbReference type="Proteomes" id="UP000085678">
    <property type="component" value="Unplaced"/>
</dbReference>
<dbReference type="SMART" id="SM00454">
    <property type="entry name" value="SAM"/>
    <property type="match status" value="1"/>
</dbReference>
<evidence type="ECO:0000313" key="3">
    <source>
        <dbReference type="Proteomes" id="UP000085678"/>
    </source>
</evidence>
<feature type="domain" description="SAM" evidence="2">
    <location>
        <begin position="15"/>
        <end position="78"/>
    </location>
</feature>
<dbReference type="CDD" id="cd09487">
    <property type="entry name" value="SAM_superfamily"/>
    <property type="match status" value="1"/>
</dbReference>
<dbReference type="Gene3D" id="1.10.150.50">
    <property type="entry name" value="Transcription Factor, Ets-1"/>
    <property type="match status" value="1"/>
</dbReference>
<dbReference type="OrthoDB" id="10044490at2759"/>
<name>A0A1S3IUH4_LINAN</name>
<organism evidence="3 4">
    <name type="scientific">Lingula anatina</name>
    <name type="common">Brachiopod</name>
    <name type="synonym">Lingula unguis</name>
    <dbReference type="NCBI Taxonomy" id="7574"/>
    <lineage>
        <taxon>Eukaryota</taxon>
        <taxon>Metazoa</taxon>
        <taxon>Spiralia</taxon>
        <taxon>Lophotrochozoa</taxon>
        <taxon>Brachiopoda</taxon>
        <taxon>Linguliformea</taxon>
        <taxon>Lingulata</taxon>
        <taxon>Lingulida</taxon>
        <taxon>Linguloidea</taxon>
        <taxon>Lingulidae</taxon>
        <taxon>Lingula</taxon>
    </lineage>
</organism>